<dbReference type="InterPro" id="IPR036496">
    <property type="entry name" value="CathepsinC_exc_dom_sf"/>
</dbReference>
<dbReference type="Gene3D" id="3.90.70.10">
    <property type="entry name" value="Cysteine proteinases"/>
    <property type="match status" value="1"/>
</dbReference>
<dbReference type="Gene3D" id="2.40.128.80">
    <property type="entry name" value="Cathepsin C, exclusion domain"/>
    <property type="match status" value="1"/>
</dbReference>
<evidence type="ECO:0000313" key="7">
    <source>
        <dbReference type="EMBL" id="BAN65590.1"/>
    </source>
</evidence>
<evidence type="ECO:0000256" key="1">
    <source>
        <dbReference type="ARBA" id="ARBA00001923"/>
    </source>
</evidence>
<dbReference type="GO" id="GO:0006508">
    <property type="term" value="P:proteolysis"/>
    <property type="evidence" value="ECO:0007669"/>
    <property type="project" value="InterPro"/>
</dbReference>
<keyword evidence="5" id="KW-1133">Transmembrane helix</keyword>
<dbReference type="AlphaFoldDB" id="S6C9R7"/>
<dbReference type="InterPro" id="IPR013128">
    <property type="entry name" value="Peptidase_C1A"/>
</dbReference>
<dbReference type="InterPro" id="IPR025660">
    <property type="entry name" value="Pept_his_AS"/>
</dbReference>
<dbReference type="SUPFAM" id="SSF75001">
    <property type="entry name" value="Dipeptidyl peptidase I (cathepsin C), exclusion domain"/>
    <property type="match status" value="1"/>
</dbReference>
<sequence>MLDRAPNCEHVITMVLLLFFVQLILGICHVTADLPIHVLVKDVTGKWQFYLTKPLGGLDVMCGSSMPNTLEGNLKLGNYLDYLKSHYTLDRNFQLELSLDVISYSDTSNKPNRYKWRALAVKDAAGKVVGRWTIVNDQGFEVLLDDSTRYFFYIRYTQNGDMFETDPNHTQIGWAYRPGNLSAAGTERRCAFASKVNALTPPQTTLVKLHTNVTEMFKQIDRSITNNGTIHGAIKSAHISPKRGLYPCECANKERLHFDDQLPIHFEGKTRATIPIVNQDSCGSCHAIASRYVLQSRILIALERMSNRSPELEGILDELSHYTFDPKDVTDCSMYNQGCDGGYPYLMGKQMREFGILTTKNAGQQCTLLSTERRYFARDYGYVGGCHQCTACQGDALIMREILANGPVVTAIDAAVLTADYDGHIITSAEEGTNSGICDMEHHPILTGWEYTSHAVAIVGWGQEKVGARMIKYWICRNSWGQNWGINGHFKIERGKNAYGIESEAVFIDPDFSKFAQEPAASFYTRSPPYKI</sequence>
<dbReference type="InterPro" id="IPR014882">
    <property type="entry name" value="CathepsinC_exc"/>
</dbReference>
<dbReference type="GO" id="GO:0008234">
    <property type="term" value="F:cysteine-type peptidase activity"/>
    <property type="evidence" value="ECO:0007669"/>
    <property type="project" value="InterPro"/>
</dbReference>
<evidence type="ECO:0000256" key="2">
    <source>
        <dbReference type="ARBA" id="ARBA00008455"/>
    </source>
</evidence>
<dbReference type="VEuPathDB" id="PiroplasmaDB:BBOV_II000170"/>
<dbReference type="PROSITE" id="PS00639">
    <property type="entry name" value="THIOL_PROTEASE_HIS"/>
    <property type="match status" value="1"/>
</dbReference>
<proteinExistence type="evidence at transcript level"/>
<comment type="cofactor">
    <cofactor evidence="1">
        <name>chloride</name>
        <dbReference type="ChEBI" id="CHEBI:17996"/>
    </cofactor>
</comment>
<gene>
    <name evidence="7" type="primary">BBOV_II000170</name>
</gene>
<dbReference type="Pfam" id="PF08773">
    <property type="entry name" value="CathepsinC_exc"/>
    <property type="match status" value="1"/>
</dbReference>
<dbReference type="Pfam" id="PF00112">
    <property type="entry name" value="Peptidase_C1"/>
    <property type="match status" value="1"/>
</dbReference>
<name>S6C9R7_BABBO</name>
<evidence type="ECO:0000259" key="6">
    <source>
        <dbReference type="SMART" id="SM00645"/>
    </source>
</evidence>
<keyword evidence="5" id="KW-0812">Transmembrane</keyword>
<dbReference type="PANTHER" id="PTHR12411">
    <property type="entry name" value="CYSTEINE PROTEASE FAMILY C1-RELATED"/>
    <property type="match status" value="1"/>
</dbReference>
<reference evidence="7" key="1">
    <citation type="journal article" date="2014" name="BMC Genomics">
        <title>The Babesia bovis gene and promoter model: an update from full-length EST analysis.</title>
        <authorList>
            <person name="Yamagishi J."/>
            <person name="Wakaguri H."/>
            <person name="Yokoyama N."/>
            <person name="Yamashita R."/>
            <person name="Suzuki Y."/>
            <person name="Xuan X."/>
            <person name="Igarashi I."/>
        </authorList>
    </citation>
    <scope>NUCLEOTIDE SEQUENCE</scope>
    <source>
        <strain evidence="7">Texas</strain>
    </source>
</reference>
<organism evidence="7">
    <name type="scientific">Babesia bovis</name>
    <dbReference type="NCBI Taxonomy" id="5865"/>
    <lineage>
        <taxon>Eukaryota</taxon>
        <taxon>Sar</taxon>
        <taxon>Alveolata</taxon>
        <taxon>Apicomplexa</taxon>
        <taxon>Aconoidasida</taxon>
        <taxon>Piroplasmida</taxon>
        <taxon>Babesiidae</taxon>
        <taxon>Babesia</taxon>
    </lineage>
</organism>
<dbReference type="EMBL" id="AK441796">
    <property type="protein sequence ID" value="BAN65590.1"/>
    <property type="molecule type" value="mRNA"/>
</dbReference>
<protein>
    <submittedName>
        <fullName evidence="7">Cathepsin C, putative</fullName>
    </submittedName>
</protein>
<evidence type="ECO:0000256" key="5">
    <source>
        <dbReference type="SAM" id="Phobius"/>
    </source>
</evidence>
<dbReference type="SUPFAM" id="SSF54001">
    <property type="entry name" value="Cysteine proteinases"/>
    <property type="match status" value="1"/>
</dbReference>
<comment type="similarity">
    <text evidence="2">Belongs to the peptidase C1 family.</text>
</comment>
<evidence type="ECO:0000256" key="4">
    <source>
        <dbReference type="ARBA" id="ARBA00023180"/>
    </source>
</evidence>
<keyword evidence="3" id="KW-0865">Zymogen</keyword>
<keyword evidence="5" id="KW-0472">Membrane</keyword>
<dbReference type="InterPro" id="IPR000668">
    <property type="entry name" value="Peptidase_C1A_C"/>
</dbReference>
<dbReference type="InterPro" id="IPR038765">
    <property type="entry name" value="Papain-like_cys_pep_sf"/>
</dbReference>
<feature type="domain" description="Peptidase C1A papain C-terminal" evidence="6">
    <location>
        <begin position="262"/>
        <end position="509"/>
    </location>
</feature>
<evidence type="ECO:0000256" key="3">
    <source>
        <dbReference type="ARBA" id="ARBA00023145"/>
    </source>
</evidence>
<feature type="transmembrane region" description="Helical" evidence="5">
    <location>
        <begin position="12"/>
        <end position="32"/>
    </location>
</feature>
<dbReference type="SMART" id="SM00645">
    <property type="entry name" value="Pept_C1"/>
    <property type="match status" value="1"/>
</dbReference>
<keyword evidence="4" id="KW-0325">Glycoprotein</keyword>
<accession>S6C9R7</accession>